<keyword evidence="9 12" id="KW-0378">Hydrolase</keyword>
<evidence type="ECO:0000256" key="1">
    <source>
        <dbReference type="ARBA" id="ARBA00001675"/>
    </source>
</evidence>
<evidence type="ECO:0000256" key="3">
    <source>
        <dbReference type="ARBA" id="ARBA00007447"/>
    </source>
</evidence>
<comment type="similarity">
    <text evidence="3 12">Belongs to the peptidase A1 family.</text>
</comment>
<feature type="domain" description="Peptidase A1" evidence="14">
    <location>
        <begin position="85"/>
        <end position="394"/>
    </location>
</feature>
<keyword evidence="6 12" id="KW-0645">Protease</keyword>
<feature type="signal peptide" evidence="13">
    <location>
        <begin position="1"/>
        <end position="23"/>
    </location>
</feature>
<evidence type="ECO:0000259" key="14">
    <source>
        <dbReference type="PROSITE" id="PS51767"/>
    </source>
</evidence>
<dbReference type="EC" id="3.4.23.24" evidence="4"/>
<keyword evidence="11" id="KW-1015">Disulfide bond</keyword>
<evidence type="ECO:0000313" key="16">
    <source>
        <dbReference type="Proteomes" id="UP001497383"/>
    </source>
</evidence>
<reference evidence="15 16" key="1">
    <citation type="submission" date="2024-03" db="EMBL/GenBank/DDBJ databases">
        <authorList>
            <person name="Brejova B."/>
        </authorList>
    </citation>
    <scope>NUCLEOTIDE SEQUENCE [LARGE SCALE GENOMIC DNA]</scope>
    <source>
        <strain evidence="15 16">CBS 14171</strain>
    </source>
</reference>
<organism evidence="15 16">
    <name type="scientific">Lodderomyces beijingensis</name>
    <dbReference type="NCBI Taxonomy" id="1775926"/>
    <lineage>
        <taxon>Eukaryota</taxon>
        <taxon>Fungi</taxon>
        <taxon>Dikarya</taxon>
        <taxon>Ascomycota</taxon>
        <taxon>Saccharomycotina</taxon>
        <taxon>Pichiomycetes</taxon>
        <taxon>Debaryomycetaceae</taxon>
        <taxon>Candida/Lodderomyces clade</taxon>
        <taxon>Lodderomyces</taxon>
    </lineage>
</organism>
<dbReference type="PANTHER" id="PTHR47966">
    <property type="entry name" value="BETA-SITE APP-CLEAVING ENZYME, ISOFORM A-RELATED"/>
    <property type="match status" value="1"/>
</dbReference>
<accession>A0ABP0ZKC6</accession>
<dbReference type="Pfam" id="PF00026">
    <property type="entry name" value="Asp"/>
    <property type="match status" value="1"/>
</dbReference>
<dbReference type="InterPro" id="IPR001969">
    <property type="entry name" value="Aspartic_peptidase_AS"/>
</dbReference>
<dbReference type="PROSITE" id="PS00141">
    <property type="entry name" value="ASP_PROTEASE"/>
    <property type="match status" value="1"/>
</dbReference>
<dbReference type="PANTHER" id="PTHR47966:SF65">
    <property type="entry name" value="ASPARTIC-TYPE ENDOPEPTIDASE"/>
    <property type="match status" value="1"/>
</dbReference>
<dbReference type="GeneID" id="92207508"/>
<dbReference type="PRINTS" id="PR00792">
    <property type="entry name" value="PEPSIN"/>
</dbReference>
<comment type="subcellular location">
    <subcellularLocation>
        <location evidence="2">Secreted</location>
    </subcellularLocation>
</comment>
<keyword evidence="5" id="KW-0964">Secreted</keyword>
<dbReference type="Proteomes" id="UP001497383">
    <property type="component" value="Chromosome 3"/>
</dbReference>
<evidence type="ECO:0000256" key="11">
    <source>
        <dbReference type="ARBA" id="ARBA00023157"/>
    </source>
</evidence>
<evidence type="ECO:0000256" key="7">
    <source>
        <dbReference type="ARBA" id="ARBA00022729"/>
    </source>
</evidence>
<name>A0ABP0ZKC6_9ASCO</name>
<protein>
    <recommendedName>
        <fullName evidence="4">candidapepsin</fullName>
        <ecNumber evidence="4">3.4.23.24</ecNumber>
    </recommendedName>
</protein>
<evidence type="ECO:0000256" key="10">
    <source>
        <dbReference type="ARBA" id="ARBA00023145"/>
    </source>
</evidence>
<keyword evidence="16" id="KW-1185">Reference proteome</keyword>
<evidence type="ECO:0000256" key="5">
    <source>
        <dbReference type="ARBA" id="ARBA00022525"/>
    </source>
</evidence>
<dbReference type="Gene3D" id="2.40.70.10">
    <property type="entry name" value="Acid Proteases"/>
    <property type="match status" value="2"/>
</dbReference>
<dbReference type="CDD" id="cd05474">
    <property type="entry name" value="SAP_like"/>
    <property type="match status" value="1"/>
</dbReference>
<dbReference type="SUPFAM" id="SSF50630">
    <property type="entry name" value="Acid proteases"/>
    <property type="match status" value="1"/>
</dbReference>
<dbReference type="InterPro" id="IPR033876">
    <property type="entry name" value="SAP-like"/>
</dbReference>
<keyword evidence="7 13" id="KW-0732">Signal</keyword>
<dbReference type="PROSITE" id="PS51767">
    <property type="entry name" value="PEPTIDASE_A1"/>
    <property type="match status" value="1"/>
</dbReference>
<evidence type="ECO:0000256" key="6">
    <source>
        <dbReference type="ARBA" id="ARBA00022670"/>
    </source>
</evidence>
<dbReference type="EMBL" id="OZ022407">
    <property type="protein sequence ID" value="CAK9437934.1"/>
    <property type="molecule type" value="Genomic_DNA"/>
</dbReference>
<dbReference type="InterPro" id="IPR021109">
    <property type="entry name" value="Peptidase_aspartic_dom_sf"/>
</dbReference>
<keyword evidence="10" id="KW-0865">Zymogen</keyword>
<dbReference type="InterPro" id="IPR033121">
    <property type="entry name" value="PEPTIDASE_A1"/>
</dbReference>
<evidence type="ECO:0000313" key="15">
    <source>
        <dbReference type="EMBL" id="CAK9437934.1"/>
    </source>
</evidence>
<feature type="chain" id="PRO_5046339822" description="candidapepsin" evidence="13">
    <location>
        <begin position="24"/>
        <end position="407"/>
    </location>
</feature>
<evidence type="ECO:0000256" key="9">
    <source>
        <dbReference type="ARBA" id="ARBA00022801"/>
    </source>
</evidence>
<gene>
    <name evidence="15" type="ORF">LODBEIA_P23120</name>
</gene>
<dbReference type="InterPro" id="IPR001461">
    <property type="entry name" value="Aspartic_peptidase_A1"/>
</dbReference>
<evidence type="ECO:0000256" key="12">
    <source>
        <dbReference type="RuleBase" id="RU000454"/>
    </source>
</evidence>
<sequence>MVSVFTLTKQALTSLAFALLAQGFVIPGGPENEKRNGAGFVSLDFNVVRDAPHLNTTHVNTSDHNLASHAAKFVPLTLDNLGPTYVANITIGSNKQPQTVQIDTGSSDLWVFDIDLECENGLSCFGDGSRFNPKTSTTFESLGTKFSIEYADHSTSEGTWAKDTVGFGGISITKQQFADVNLTSSTNAIMGISVVGSESHQLGYDNVPITLKKQGIIKTNAYSLFLNEPEAATGQIIFGGVDHAKYSGSLIEEEIQTTVPQRLAINLNELNFNGTKYNISTPALLDSGTTLTYLEKNVADSLAAKVGAVWFPLPTGGAYVLGCGAGASGDALFTFEKGAAIRVPMSEFYYGQGLCTFGVQPIPEELGISALLGDNFLRHAYVLYNLDANTISLAPVNFTDKSDIEAI</sequence>
<evidence type="ECO:0000256" key="4">
    <source>
        <dbReference type="ARBA" id="ARBA00013207"/>
    </source>
</evidence>
<evidence type="ECO:0000256" key="8">
    <source>
        <dbReference type="ARBA" id="ARBA00022750"/>
    </source>
</evidence>
<evidence type="ECO:0000256" key="2">
    <source>
        <dbReference type="ARBA" id="ARBA00004613"/>
    </source>
</evidence>
<dbReference type="RefSeq" id="XP_066829250.1">
    <property type="nucleotide sequence ID" value="XM_066972298.1"/>
</dbReference>
<keyword evidence="8 12" id="KW-0064">Aspartyl protease</keyword>
<comment type="catalytic activity">
    <reaction evidence="1">
        <text>Preferential cleavage at the carboxyl of hydrophobic amino acids, but fails to cleave 15-Leu-|-Tyr-16, 16-Tyr-|-Leu-17 and 24-Phe-|-Phe-25 of insulin B chain. Activates trypsinogen, and degrades keratin.</text>
        <dbReference type="EC" id="3.4.23.24"/>
    </reaction>
</comment>
<evidence type="ECO:0000256" key="13">
    <source>
        <dbReference type="SAM" id="SignalP"/>
    </source>
</evidence>
<proteinExistence type="inferred from homology"/>